<keyword evidence="7" id="KW-1185">Reference proteome</keyword>
<name>A0AAJ0CTQ1_9HYPO</name>
<evidence type="ECO:0000256" key="1">
    <source>
        <dbReference type="ARBA" id="ARBA00004141"/>
    </source>
</evidence>
<keyword evidence="4" id="KW-1133">Transmembrane helix</keyword>
<reference evidence="6" key="1">
    <citation type="submission" date="2023-06" db="EMBL/GenBank/DDBJ databases">
        <title>Conoideocrella luteorostrata (Hypocreales: Clavicipitaceae), a potential biocontrol fungus for elongate hemlock scale in United States Christmas tree production areas.</title>
        <authorList>
            <person name="Barrett H."/>
            <person name="Lovett B."/>
            <person name="Macias A.M."/>
            <person name="Stajich J.E."/>
            <person name="Kasson M.T."/>
        </authorList>
    </citation>
    <scope>NUCLEOTIDE SEQUENCE</scope>
    <source>
        <strain evidence="6">ARSEF 14590</strain>
    </source>
</reference>
<dbReference type="PANTHER" id="PTHR23501">
    <property type="entry name" value="MAJOR FACILITATOR SUPERFAMILY"/>
    <property type="match status" value="1"/>
</dbReference>
<evidence type="ECO:0000313" key="7">
    <source>
        <dbReference type="Proteomes" id="UP001251528"/>
    </source>
</evidence>
<evidence type="ECO:0000313" key="6">
    <source>
        <dbReference type="EMBL" id="KAK2605873.1"/>
    </source>
</evidence>
<dbReference type="GO" id="GO:0022857">
    <property type="term" value="F:transmembrane transporter activity"/>
    <property type="evidence" value="ECO:0007669"/>
    <property type="project" value="TreeGrafter"/>
</dbReference>
<dbReference type="PANTHER" id="PTHR23501:SF177">
    <property type="entry name" value="MAJOR FACILITATOR SUPERFAMILY (MFS) PROFILE DOMAIN-CONTAINING PROTEIN-RELATED"/>
    <property type="match status" value="1"/>
</dbReference>
<dbReference type="EMBL" id="JASWJB010000050">
    <property type="protein sequence ID" value="KAK2605873.1"/>
    <property type="molecule type" value="Genomic_DNA"/>
</dbReference>
<accession>A0AAJ0CTQ1</accession>
<comment type="subcellular location">
    <subcellularLocation>
        <location evidence="1">Membrane</location>
        <topology evidence="1">Multi-pass membrane protein</topology>
    </subcellularLocation>
</comment>
<sequence>MIATVAAGLLYTLDLDKSIKIWIGYQILAGAAVSVSAQIVLNIAHASVGSKDIATVTANLYFFQTAGCGFSISAGQAAFGQFSHYRPRVDPALVVATDAAELRKVFILDELPSNLVAYRHGPKLSLHLELA</sequence>
<evidence type="ECO:0000256" key="4">
    <source>
        <dbReference type="ARBA" id="ARBA00022989"/>
    </source>
</evidence>
<dbReference type="Proteomes" id="UP001251528">
    <property type="component" value="Unassembled WGS sequence"/>
</dbReference>
<gene>
    <name evidence="6" type="ORF">QQS21_003713</name>
</gene>
<comment type="caution">
    <text evidence="6">The sequence shown here is derived from an EMBL/GenBank/DDBJ whole genome shotgun (WGS) entry which is preliminary data.</text>
</comment>
<evidence type="ECO:0000256" key="3">
    <source>
        <dbReference type="ARBA" id="ARBA00022692"/>
    </source>
</evidence>
<protein>
    <submittedName>
        <fullName evidence="6">Uncharacterized protein</fullName>
    </submittedName>
</protein>
<organism evidence="6 7">
    <name type="scientific">Conoideocrella luteorostrata</name>
    <dbReference type="NCBI Taxonomy" id="1105319"/>
    <lineage>
        <taxon>Eukaryota</taxon>
        <taxon>Fungi</taxon>
        <taxon>Dikarya</taxon>
        <taxon>Ascomycota</taxon>
        <taxon>Pezizomycotina</taxon>
        <taxon>Sordariomycetes</taxon>
        <taxon>Hypocreomycetidae</taxon>
        <taxon>Hypocreales</taxon>
        <taxon>Clavicipitaceae</taxon>
        <taxon>Conoideocrella</taxon>
    </lineage>
</organism>
<dbReference type="GO" id="GO:0005886">
    <property type="term" value="C:plasma membrane"/>
    <property type="evidence" value="ECO:0007669"/>
    <property type="project" value="TreeGrafter"/>
</dbReference>
<evidence type="ECO:0000256" key="5">
    <source>
        <dbReference type="ARBA" id="ARBA00023136"/>
    </source>
</evidence>
<keyword evidence="3" id="KW-0812">Transmembrane</keyword>
<dbReference type="AlphaFoldDB" id="A0AAJ0CTQ1"/>
<proteinExistence type="predicted"/>
<keyword evidence="2" id="KW-0813">Transport</keyword>
<evidence type="ECO:0000256" key="2">
    <source>
        <dbReference type="ARBA" id="ARBA00022448"/>
    </source>
</evidence>
<keyword evidence="5" id="KW-0472">Membrane</keyword>